<dbReference type="EMBL" id="UINC01001861">
    <property type="protein sequence ID" value="SUZ90041.1"/>
    <property type="molecule type" value="Genomic_DNA"/>
</dbReference>
<protein>
    <submittedName>
        <fullName evidence="1">Uncharacterized protein</fullName>
    </submittedName>
</protein>
<dbReference type="AlphaFoldDB" id="A0A381REV6"/>
<evidence type="ECO:0000313" key="1">
    <source>
        <dbReference type="EMBL" id="SUZ90041.1"/>
    </source>
</evidence>
<gene>
    <name evidence="1" type="ORF">METZ01_LOCUS42895</name>
</gene>
<name>A0A381REV6_9ZZZZ</name>
<accession>A0A381REV6</accession>
<sequence>MALHESNFFLEKSESKVATCTCSKCGHRDDYQVRWIKRTRKDKLPSGADEHDRAIFGKLRNYFVRVDDVLTCNRCRRTFEIPSQQSVAFF</sequence>
<proteinExistence type="predicted"/>
<reference evidence="1" key="1">
    <citation type="submission" date="2018-05" db="EMBL/GenBank/DDBJ databases">
        <authorList>
            <person name="Lanie J.A."/>
            <person name="Ng W.-L."/>
            <person name="Kazmierczak K.M."/>
            <person name="Andrzejewski T.M."/>
            <person name="Davidsen T.M."/>
            <person name="Wayne K.J."/>
            <person name="Tettelin H."/>
            <person name="Glass J.I."/>
            <person name="Rusch D."/>
            <person name="Podicherti R."/>
            <person name="Tsui H.-C.T."/>
            <person name="Winkler M.E."/>
        </authorList>
    </citation>
    <scope>NUCLEOTIDE SEQUENCE</scope>
</reference>
<organism evidence="1">
    <name type="scientific">marine metagenome</name>
    <dbReference type="NCBI Taxonomy" id="408172"/>
    <lineage>
        <taxon>unclassified sequences</taxon>
        <taxon>metagenomes</taxon>
        <taxon>ecological metagenomes</taxon>
    </lineage>
</organism>